<sequence>MRQIGIDPVVMPSNCPEDLPRTMQVAQFVEQTAREKAIEVAKRLAREKVPFDALVGCDTMISVDGELVGKPKDAEDAFKILRMLSARSHVVRTGVCIVDSCGAEAELFSVESRVEFGQLSDELIKQYIMTGEPMNRAGAYAIQGKGAVLVKAIFGSFSNIVGLPLFELVQKLDKLFTKKA</sequence>
<comment type="cofactor">
    <cofactor evidence="1">
        <name>a divalent metal cation</name>
        <dbReference type="ChEBI" id="CHEBI:60240"/>
    </cofactor>
</comment>
<evidence type="ECO:0000313" key="3">
    <source>
        <dbReference type="Proteomes" id="UP000887572"/>
    </source>
</evidence>
<dbReference type="InterPro" id="IPR003697">
    <property type="entry name" value="Maf-like"/>
</dbReference>
<reference evidence="4" key="1">
    <citation type="submission" date="2022-11" db="UniProtKB">
        <authorList>
            <consortium name="WormBaseParasite"/>
        </authorList>
    </citation>
    <scope>IDENTIFICATION</scope>
</reference>
<dbReference type="PANTHER" id="PTHR43213">
    <property type="entry name" value="BIFUNCTIONAL DTTP/UTP PYROPHOSPHATASE/METHYLTRANSFERASE PROTEIN-RELATED"/>
    <property type="match status" value="1"/>
</dbReference>
<proteinExistence type="inferred from homology"/>
<evidence type="ECO:0000256" key="2">
    <source>
        <dbReference type="ARBA" id="ARBA00022801"/>
    </source>
</evidence>
<dbReference type="NCBIfam" id="TIGR00172">
    <property type="entry name" value="maf"/>
    <property type="match status" value="1"/>
</dbReference>
<dbReference type="PIRSF" id="PIRSF006305">
    <property type="entry name" value="Maf"/>
    <property type="match status" value="1"/>
</dbReference>
<evidence type="ECO:0000313" key="4">
    <source>
        <dbReference type="WBParaSite" id="Gr19_v10_g16896.t1"/>
    </source>
</evidence>
<evidence type="ECO:0000256" key="1">
    <source>
        <dbReference type="ARBA" id="ARBA00001968"/>
    </source>
</evidence>
<keyword evidence="3" id="KW-1185">Reference proteome</keyword>
<protein>
    <submittedName>
        <fullName evidence="4">Uncharacterized protein</fullName>
    </submittedName>
</protein>
<dbReference type="InterPro" id="IPR029001">
    <property type="entry name" value="ITPase-like_fam"/>
</dbReference>
<dbReference type="Gene3D" id="3.90.950.10">
    <property type="match status" value="1"/>
</dbReference>
<dbReference type="PANTHER" id="PTHR43213:SF5">
    <property type="entry name" value="BIFUNCTIONAL DTTP_UTP PYROPHOSPHATASE_METHYLTRANSFERASE PROTEIN-RELATED"/>
    <property type="match status" value="1"/>
</dbReference>
<dbReference type="HAMAP" id="MF_00528">
    <property type="entry name" value="Maf"/>
    <property type="match status" value="1"/>
</dbReference>
<dbReference type="CDD" id="cd00555">
    <property type="entry name" value="Maf"/>
    <property type="match status" value="1"/>
</dbReference>
<dbReference type="WBParaSite" id="Gr19_v10_g16896.t1">
    <property type="protein sequence ID" value="Gr19_v10_g16896.t1"/>
    <property type="gene ID" value="Gr19_v10_g16896"/>
</dbReference>
<dbReference type="SUPFAM" id="SSF52972">
    <property type="entry name" value="ITPase-like"/>
    <property type="match status" value="1"/>
</dbReference>
<dbReference type="AlphaFoldDB" id="A0A914HGA7"/>
<organism evidence="3 4">
    <name type="scientific">Globodera rostochiensis</name>
    <name type="common">Golden nematode worm</name>
    <name type="synonym">Heterodera rostochiensis</name>
    <dbReference type="NCBI Taxonomy" id="31243"/>
    <lineage>
        <taxon>Eukaryota</taxon>
        <taxon>Metazoa</taxon>
        <taxon>Ecdysozoa</taxon>
        <taxon>Nematoda</taxon>
        <taxon>Chromadorea</taxon>
        <taxon>Rhabditida</taxon>
        <taxon>Tylenchina</taxon>
        <taxon>Tylenchomorpha</taxon>
        <taxon>Tylenchoidea</taxon>
        <taxon>Heteroderidae</taxon>
        <taxon>Heteroderinae</taxon>
        <taxon>Globodera</taxon>
    </lineage>
</organism>
<keyword evidence="2" id="KW-0378">Hydrolase</keyword>
<accession>A0A914HGA7</accession>
<name>A0A914HGA7_GLORO</name>
<dbReference type="GO" id="GO:0047429">
    <property type="term" value="F:nucleoside triphosphate diphosphatase activity"/>
    <property type="evidence" value="ECO:0007669"/>
    <property type="project" value="InterPro"/>
</dbReference>
<dbReference type="Pfam" id="PF02545">
    <property type="entry name" value="Maf"/>
    <property type="match status" value="1"/>
</dbReference>
<dbReference type="Proteomes" id="UP000887572">
    <property type="component" value="Unplaced"/>
</dbReference>